<organism evidence="2 3">
    <name type="scientific">Bacteroides luti</name>
    <dbReference type="NCBI Taxonomy" id="1297750"/>
    <lineage>
        <taxon>Bacteria</taxon>
        <taxon>Pseudomonadati</taxon>
        <taxon>Bacteroidota</taxon>
        <taxon>Bacteroidia</taxon>
        <taxon>Bacteroidales</taxon>
        <taxon>Bacteroidaceae</taxon>
        <taxon>Bacteroides</taxon>
    </lineage>
</organism>
<keyword evidence="1" id="KW-0732">Signal</keyword>
<gene>
    <name evidence="2" type="ORF">SAMN05444405_11140</name>
</gene>
<protein>
    <recommendedName>
        <fullName evidence="4">Ferredoxin subunit of nitrite reductase or a ring-hydroxylating dioxygenase</fullName>
    </recommendedName>
</protein>
<sequence length="147" mass="16118">MKKLILFISLLFCTVSCGDSFESSIPNVGRFGFEVDLLQAKFQSIRLPGCFVPVTMNEHNVKLGFGGLIIGNSYYNGYCAYDAACPVEASRDVIVELTNDGLGKAVCPKCSTIYDLNNYGAPNGVGTEYLKDYRVIVQSQDKLYVSN</sequence>
<evidence type="ECO:0000256" key="1">
    <source>
        <dbReference type="SAM" id="SignalP"/>
    </source>
</evidence>
<feature type="chain" id="PRO_5009909442" description="Ferredoxin subunit of nitrite reductase or a ring-hydroxylating dioxygenase" evidence="1">
    <location>
        <begin position="19"/>
        <end position="147"/>
    </location>
</feature>
<evidence type="ECO:0008006" key="4">
    <source>
        <dbReference type="Google" id="ProtNLM"/>
    </source>
</evidence>
<name>A0A1M5D2P8_9BACE</name>
<proteinExistence type="predicted"/>
<accession>A0A1M5D2P8</accession>
<dbReference type="RefSeq" id="WP_073402240.1">
    <property type="nucleotide sequence ID" value="NZ_FQTV01000011.1"/>
</dbReference>
<keyword evidence="3" id="KW-1185">Reference proteome</keyword>
<dbReference type="Proteomes" id="UP000184509">
    <property type="component" value="Unassembled WGS sequence"/>
</dbReference>
<dbReference type="EMBL" id="FQTV01000011">
    <property type="protein sequence ID" value="SHF61251.1"/>
    <property type="molecule type" value="Genomic_DNA"/>
</dbReference>
<feature type="signal peptide" evidence="1">
    <location>
        <begin position="1"/>
        <end position="18"/>
    </location>
</feature>
<dbReference type="OrthoDB" id="1121472at2"/>
<reference evidence="2 3" key="1">
    <citation type="submission" date="2016-11" db="EMBL/GenBank/DDBJ databases">
        <authorList>
            <person name="Jaros S."/>
            <person name="Januszkiewicz K."/>
            <person name="Wedrychowicz H."/>
        </authorList>
    </citation>
    <scope>NUCLEOTIDE SEQUENCE [LARGE SCALE GENOMIC DNA]</scope>
    <source>
        <strain evidence="2 3">DSM 26991</strain>
    </source>
</reference>
<evidence type="ECO:0000313" key="2">
    <source>
        <dbReference type="EMBL" id="SHF61251.1"/>
    </source>
</evidence>
<dbReference type="STRING" id="1297750.SAMN05444405_11140"/>
<dbReference type="AlphaFoldDB" id="A0A1M5D2P8"/>
<evidence type="ECO:0000313" key="3">
    <source>
        <dbReference type="Proteomes" id="UP000184509"/>
    </source>
</evidence>